<accession>A0A2Y8ZVN9</accession>
<evidence type="ECO:0000256" key="2">
    <source>
        <dbReference type="ARBA" id="ARBA00022475"/>
    </source>
</evidence>
<feature type="domain" description="Cardiolipin synthase N-terminal" evidence="8">
    <location>
        <begin position="19"/>
        <end position="64"/>
    </location>
</feature>
<evidence type="ECO:0000256" key="5">
    <source>
        <dbReference type="ARBA" id="ARBA00023136"/>
    </source>
</evidence>
<dbReference type="Pfam" id="PF09851">
    <property type="entry name" value="SHOCT"/>
    <property type="match status" value="1"/>
</dbReference>
<evidence type="ECO:0000256" key="6">
    <source>
        <dbReference type="SAM" id="Phobius"/>
    </source>
</evidence>
<dbReference type="Proteomes" id="UP000250028">
    <property type="component" value="Unassembled WGS sequence"/>
</dbReference>
<evidence type="ECO:0000256" key="3">
    <source>
        <dbReference type="ARBA" id="ARBA00022692"/>
    </source>
</evidence>
<feature type="transmembrane region" description="Helical" evidence="6">
    <location>
        <begin position="7"/>
        <end position="28"/>
    </location>
</feature>
<keyword evidence="10" id="KW-1185">Reference proteome</keyword>
<evidence type="ECO:0000256" key="4">
    <source>
        <dbReference type="ARBA" id="ARBA00022989"/>
    </source>
</evidence>
<protein>
    <submittedName>
        <fullName evidence="9">Short C-terminal domain-containing protein</fullName>
    </submittedName>
</protein>
<dbReference type="InterPro" id="IPR027379">
    <property type="entry name" value="CLS_N"/>
</dbReference>
<name>A0A2Y8ZVN9_9MICO</name>
<evidence type="ECO:0000313" key="9">
    <source>
        <dbReference type="EMBL" id="SSA36144.1"/>
    </source>
</evidence>
<feature type="domain" description="SHOCT" evidence="7">
    <location>
        <begin position="98"/>
        <end position="124"/>
    </location>
</feature>
<comment type="subcellular location">
    <subcellularLocation>
        <location evidence="1">Cell membrane</location>
        <topology evidence="1">Multi-pass membrane protein</topology>
    </subcellularLocation>
</comment>
<evidence type="ECO:0000313" key="10">
    <source>
        <dbReference type="Proteomes" id="UP000250028"/>
    </source>
</evidence>
<keyword evidence="3 6" id="KW-0812">Transmembrane</keyword>
<dbReference type="OrthoDB" id="7596142at2"/>
<dbReference type="AlphaFoldDB" id="A0A2Y8ZVN9"/>
<evidence type="ECO:0000259" key="8">
    <source>
        <dbReference type="Pfam" id="PF13396"/>
    </source>
</evidence>
<reference evidence="10" key="1">
    <citation type="submission" date="2016-10" db="EMBL/GenBank/DDBJ databases">
        <authorList>
            <person name="Varghese N."/>
            <person name="Submissions S."/>
        </authorList>
    </citation>
    <scope>NUCLEOTIDE SEQUENCE [LARGE SCALE GENOMIC DNA]</scope>
    <source>
        <strain evidence="10">DSM 22951</strain>
    </source>
</reference>
<dbReference type="GO" id="GO:0005886">
    <property type="term" value="C:plasma membrane"/>
    <property type="evidence" value="ECO:0007669"/>
    <property type="project" value="UniProtKB-SubCell"/>
</dbReference>
<sequence length="125" mass="14434">MHEFWQYLLFVLYIFFFIAYLMVMFQIITDLFRDHETSGWAKAVWIVFLILFPVLTALVYLIVRGKGMALRQQQRIATAEQQTREYVREAAGRNPAQEIADAKALLDSGTISPEEFEALKAKALA</sequence>
<dbReference type="InterPro" id="IPR018649">
    <property type="entry name" value="SHOCT"/>
</dbReference>
<keyword evidence="4 6" id="KW-1133">Transmembrane helix</keyword>
<proteinExistence type="predicted"/>
<evidence type="ECO:0000256" key="1">
    <source>
        <dbReference type="ARBA" id="ARBA00004651"/>
    </source>
</evidence>
<dbReference type="Pfam" id="PF13396">
    <property type="entry name" value="PLDc_N"/>
    <property type="match status" value="1"/>
</dbReference>
<keyword evidence="2" id="KW-1003">Cell membrane</keyword>
<feature type="transmembrane region" description="Helical" evidence="6">
    <location>
        <begin position="40"/>
        <end position="63"/>
    </location>
</feature>
<gene>
    <name evidence="9" type="ORF">SAMN04489750_3524</name>
</gene>
<organism evidence="9 10">
    <name type="scientific">Branchiibius hedensis</name>
    <dbReference type="NCBI Taxonomy" id="672460"/>
    <lineage>
        <taxon>Bacteria</taxon>
        <taxon>Bacillati</taxon>
        <taxon>Actinomycetota</taxon>
        <taxon>Actinomycetes</taxon>
        <taxon>Micrococcales</taxon>
        <taxon>Dermacoccaceae</taxon>
        <taxon>Branchiibius</taxon>
    </lineage>
</organism>
<evidence type="ECO:0000259" key="7">
    <source>
        <dbReference type="Pfam" id="PF09851"/>
    </source>
</evidence>
<dbReference type="RefSeq" id="WP_109687899.1">
    <property type="nucleotide sequence ID" value="NZ_QGDN01000001.1"/>
</dbReference>
<keyword evidence="5 6" id="KW-0472">Membrane</keyword>
<dbReference type="EMBL" id="UESZ01000001">
    <property type="protein sequence ID" value="SSA36144.1"/>
    <property type="molecule type" value="Genomic_DNA"/>
</dbReference>